<evidence type="ECO:0000313" key="5">
    <source>
        <dbReference type="Proteomes" id="UP000703269"/>
    </source>
</evidence>
<dbReference type="PANTHER" id="PTHR19848:SF8">
    <property type="entry name" value="F-BOX AND WD REPEAT DOMAIN CONTAINING 7"/>
    <property type="match status" value="1"/>
</dbReference>
<dbReference type="SUPFAM" id="SSF82171">
    <property type="entry name" value="DPP6 N-terminal domain-like"/>
    <property type="match status" value="1"/>
</dbReference>
<dbReference type="PROSITE" id="PS50082">
    <property type="entry name" value="WD_REPEATS_2"/>
    <property type="match status" value="2"/>
</dbReference>
<name>A0A9P3GG44_9APHY</name>
<feature type="repeat" description="WD" evidence="3">
    <location>
        <begin position="482"/>
        <end position="515"/>
    </location>
</feature>
<evidence type="ECO:0000256" key="3">
    <source>
        <dbReference type="PROSITE-ProRule" id="PRU00221"/>
    </source>
</evidence>
<dbReference type="Gene3D" id="2.130.10.10">
    <property type="entry name" value="YVTN repeat-like/Quinoprotein amine dehydrogenase"/>
    <property type="match status" value="2"/>
</dbReference>
<organism evidence="4 5">
    <name type="scientific">Phanerochaete sordida</name>
    <dbReference type="NCBI Taxonomy" id="48140"/>
    <lineage>
        <taxon>Eukaryota</taxon>
        <taxon>Fungi</taxon>
        <taxon>Dikarya</taxon>
        <taxon>Basidiomycota</taxon>
        <taxon>Agaricomycotina</taxon>
        <taxon>Agaricomycetes</taxon>
        <taxon>Polyporales</taxon>
        <taxon>Phanerochaetaceae</taxon>
        <taxon>Phanerochaete</taxon>
    </lineage>
</organism>
<dbReference type="EMBL" id="BPQB01000039">
    <property type="protein sequence ID" value="GJE94295.1"/>
    <property type="molecule type" value="Genomic_DNA"/>
</dbReference>
<dbReference type="OrthoDB" id="1068471at2759"/>
<keyword evidence="2" id="KW-0677">Repeat</keyword>
<dbReference type="PROSITE" id="PS00678">
    <property type="entry name" value="WD_REPEATS_1"/>
    <property type="match status" value="2"/>
</dbReference>
<protein>
    <submittedName>
        <fullName evidence="4">WD40 repeat domain-containing protein</fullName>
    </submittedName>
</protein>
<keyword evidence="5" id="KW-1185">Reference proteome</keyword>
<proteinExistence type="predicted"/>
<dbReference type="Proteomes" id="UP000703269">
    <property type="component" value="Unassembled WGS sequence"/>
</dbReference>
<dbReference type="AlphaFoldDB" id="A0A9P3GG44"/>
<accession>A0A9P3GG44</accession>
<gene>
    <name evidence="4" type="ORF">PsYK624_104640</name>
</gene>
<dbReference type="PROSITE" id="PS50294">
    <property type="entry name" value="WD_REPEATS_REGION"/>
    <property type="match status" value="2"/>
</dbReference>
<reference evidence="4 5" key="1">
    <citation type="submission" date="2021-08" db="EMBL/GenBank/DDBJ databases">
        <title>Draft Genome Sequence of Phanerochaete sordida strain YK-624.</title>
        <authorList>
            <person name="Mori T."/>
            <person name="Dohra H."/>
            <person name="Suzuki T."/>
            <person name="Kawagishi H."/>
            <person name="Hirai H."/>
        </authorList>
    </citation>
    <scope>NUCLEOTIDE SEQUENCE [LARGE SCALE GENOMIC DNA]</scope>
    <source>
        <strain evidence="4 5">YK-624</strain>
    </source>
</reference>
<evidence type="ECO:0000313" key="4">
    <source>
        <dbReference type="EMBL" id="GJE94295.1"/>
    </source>
</evidence>
<evidence type="ECO:0000256" key="1">
    <source>
        <dbReference type="ARBA" id="ARBA00022574"/>
    </source>
</evidence>
<dbReference type="Pfam" id="PF00400">
    <property type="entry name" value="WD40"/>
    <property type="match status" value="3"/>
</dbReference>
<dbReference type="InterPro" id="IPR015943">
    <property type="entry name" value="WD40/YVTN_repeat-like_dom_sf"/>
</dbReference>
<evidence type="ECO:0000256" key="2">
    <source>
        <dbReference type="ARBA" id="ARBA00022737"/>
    </source>
</evidence>
<dbReference type="PANTHER" id="PTHR19848">
    <property type="entry name" value="WD40 REPEAT PROTEIN"/>
    <property type="match status" value="1"/>
</dbReference>
<sequence length="795" mass="85954">MFTLYRVSDAEAAHKIYPACLSGLGYGYALWHPEPHDTGEPQIGDVGYTREGAFVRLFNINTWAKEHAVASWEPKFDISEPLPLSVFCSDKRHAPIGPGRFPSRGVQEVEVEGGLTGGALFGTADLSAGYGCKEVQGALLVLKSHAYAESVYANRALEAHMLREHASWHAYARDAVGHRVAPQDVVLVSGWVKAPADWATAAFSNARSTHKLSLGAQVGQFFGFSVGASRVKSYTGPPMERRGAWYPDTARPDAPRNQCVFVKRYKVKERLGIVRVMVAGAGYDNPPTGHDDDAGDTRGSKLFAEAEDPQLDPLDLLLEYILEISEAQFALARDEDIQGILGGDIYPTDFSTYLRVRQPPVLVDDACGRISVSHMLDREQAKMKHRRITAPDLARWPNISAEGCEDVSSGRANLPTPQKQRSRELSNFAFLRFARADGNTRSPLLFALSPDGSLIAASLGVMQITILRASDGMKLNALADLDRRHMGSLTALTFSSDGRRLASASKDKAVIVWDVAYGISLLCLEGHEAFPTAVAFAPQNKYLASGAGDGTIIFWDLSSGTQLHRYAGGVPVRRLIFDASGSQLAAVLKNKVVLLEIGAGAPRERATITLYPDREYPTAYFSPDSDRILVVTPRVSASLHATDSGRLLLSAGERSQASIFSALLPRQVQQNKHTITSAALSPDGQTIASVSGDRESPAMVVQDAQSGDVLFKAAVDTAGSAIAFSPDGTLLATTRDPMTVMVLNARSGELVALLHEMAERPITEIKFLPDSRRMLFAGLTGAIGLVNVGDTLRIR</sequence>
<keyword evidence="1 3" id="KW-0853">WD repeat</keyword>
<dbReference type="InterPro" id="IPR019775">
    <property type="entry name" value="WD40_repeat_CS"/>
</dbReference>
<comment type="caution">
    <text evidence="4">The sequence shown here is derived from an EMBL/GenBank/DDBJ whole genome shotgun (WGS) entry which is preliminary data.</text>
</comment>
<dbReference type="InterPro" id="IPR001680">
    <property type="entry name" value="WD40_rpt"/>
</dbReference>
<dbReference type="SMART" id="SM00320">
    <property type="entry name" value="WD40"/>
    <property type="match status" value="5"/>
</dbReference>
<feature type="repeat" description="WD" evidence="3">
    <location>
        <begin position="524"/>
        <end position="565"/>
    </location>
</feature>